<name>A0A5E4LQY1_9ARCH</name>
<feature type="short sequence motif" description="Histidine triad motif" evidence="2 3">
    <location>
        <begin position="95"/>
        <end position="99"/>
    </location>
</feature>
<dbReference type="Pfam" id="PF01230">
    <property type="entry name" value="HIT"/>
    <property type="match status" value="1"/>
</dbReference>
<dbReference type="PRINTS" id="PR00332">
    <property type="entry name" value="HISTRIAD"/>
</dbReference>
<dbReference type="InterPro" id="IPR011146">
    <property type="entry name" value="HIT-like"/>
</dbReference>
<sequence>MEIMENCIFCKIKDKQIPSFEIWSDDKFYAFLDINPISPGHTLLIPKQHVDYLFDIDEKQYSELFMTARKLAPMLKRGTGAKRIGIIVEGFLVPHAHIHLVPLNQGNQLNPANAKPMDKTELAKIAERIKNVL</sequence>
<dbReference type="InterPro" id="IPR036265">
    <property type="entry name" value="HIT-like_sf"/>
</dbReference>
<dbReference type="AlphaFoldDB" id="A0A5E4LQY1"/>
<evidence type="ECO:0000256" key="1">
    <source>
        <dbReference type="PIRSR" id="PIRSR601310-1"/>
    </source>
</evidence>
<evidence type="ECO:0000313" key="5">
    <source>
        <dbReference type="EMBL" id="VVC02472.1"/>
    </source>
</evidence>
<dbReference type="InterPro" id="IPR001310">
    <property type="entry name" value="Histidine_triad_HIT"/>
</dbReference>
<comment type="caution">
    <text evidence="5">The sequence shown here is derived from an EMBL/GenBank/DDBJ whole genome shotgun (WGS) entry which is preliminary data.</text>
</comment>
<gene>
    <name evidence="5" type="ORF">LFW2832_00022</name>
</gene>
<dbReference type="Gene3D" id="3.30.428.10">
    <property type="entry name" value="HIT-like"/>
    <property type="match status" value="1"/>
</dbReference>
<dbReference type="GO" id="GO:0003824">
    <property type="term" value="F:catalytic activity"/>
    <property type="evidence" value="ECO:0007669"/>
    <property type="project" value="InterPro"/>
</dbReference>
<evidence type="ECO:0000313" key="6">
    <source>
        <dbReference type="Proteomes" id="UP000789941"/>
    </source>
</evidence>
<dbReference type="GO" id="GO:0009117">
    <property type="term" value="P:nucleotide metabolic process"/>
    <property type="evidence" value="ECO:0007669"/>
    <property type="project" value="TreeGrafter"/>
</dbReference>
<dbReference type="SUPFAM" id="SSF54197">
    <property type="entry name" value="HIT-like"/>
    <property type="match status" value="1"/>
</dbReference>
<dbReference type="PROSITE" id="PS51084">
    <property type="entry name" value="HIT_2"/>
    <property type="match status" value="1"/>
</dbReference>
<proteinExistence type="predicted"/>
<reference evidence="5 6" key="1">
    <citation type="submission" date="2019-08" db="EMBL/GenBank/DDBJ databases">
        <authorList>
            <person name="Vazquez-Campos X."/>
        </authorList>
    </citation>
    <scope>NUCLEOTIDE SEQUENCE [LARGE SCALE GENOMIC DNA]</scope>
    <source>
        <strain evidence="5">LFW-283_2</strain>
    </source>
</reference>
<dbReference type="PANTHER" id="PTHR46648">
    <property type="entry name" value="HIT FAMILY PROTEIN 1"/>
    <property type="match status" value="1"/>
</dbReference>
<dbReference type="EMBL" id="CABMJJ010000001">
    <property type="protein sequence ID" value="VVC02472.1"/>
    <property type="molecule type" value="Genomic_DNA"/>
</dbReference>
<accession>A0A5E4LQY1</accession>
<evidence type="ECO:0000256" key="2">
    <source>
        <dbReference type="PIRSR" id="PIRSR601310-3"/>
    </source>
</evidence>
<dbReference type="Proteomes" id="UP000789941">
    <property type="component" value="Unassembled WGS sequence"/>
</dbReference>
<evidence type="ECO:0000256" key="3">
    <source>
        <dbReference type="PROSITE-ProRule" id="PRU00464"/>
    </source>
</evidence>
<feature type="active site" description="Tele-AMP-histidine intermediate" evidence="1">
    <location>
        <position position="97"/>
    </location>
</feature>
<organism evidence="5 6">
    <name type="scientific">Candidatus Bilamarchaeum dharawalense</name>
    <dbReference type="NCBI Taxonomy" id="2885759"/>
    <lineage>
        <taxon>Archaea</taxon>
        <taxon>Candidatus Micrarchaeota</taxon>
        <taxon>Candidatus Micrarchaeia</taxon>
        <taxon>Candidatus Anstonellales</taxon>
        <taxon>Candidatus Bilamarchaeaceae</taxon>
        <taxon>Candidatus Bilamarchaeum</taxon>
    </lineage>
</organism>
<protein>
    <submittedName>
        <fullName evidence="5">HIT domain protein</fullName>
    </submittedName>
</protein>
<feature type="domain" description="HIT" evidence="4">
    <location>
        <begin position="8"/>
        <end position="110"/>
    </location>
</feature>
<dbReference type="PANTHER" id="PTHR46648:SF1">
    <property type="entry name" value="ADENOSINE 5'-MONOPHOSPHORAMIDASE HNT1"/>
    <property type="match status" value="1"/>
</dbReference>
<evidence type="ECO:0000259" key="4">
    <source>
        <dbReference type="PROSITE" id="PS51084"/>
    </source>
</evidence>